<evidence type="ECO:0008006" key="10">
    <source>
        <dbReference type="Google" id="ProtNLM"/>
    </source>
</evidence>
<sequence length="1245" mass="135775">MAVRLLAYEVADLCLGKPPLKSLSWSMSFATSAKTKTSLLLPLLSNPLFLSCSPNFLVLSGTSNPLAVMELESNYEISRTASFIRSRNFTRVALQDSTRVVSALRNKLCSSEDNASDKDVGLYVMADTTYGSCCVDEVGASHINADCVIHYGHTCLSPTSTLPALFVFGKAPICVSNCSKNLSNYALTSGKPVVLLFGLEYAYAIQDIKEAFTIESSRPHGSTSKLEFYCADVIRSVMDPSENVKTSSGHLGLDGSLATDQGSSNTICTLHSIGGLSWSLPEGRRIEDCLICWVGADNAAFANVVLTFNGCEIVRYDAAENRLVTDVSHQRRILKRRYYLVEKAKDANIIGILVGTLGVAGYLHMINQMKGLITRAGKKVYTLVMGKPNPAKLANFPECDVFVYVSCAQTALLDSKEFLSPVITPFEAMIAFSRGSQWTGAYVMEFQNLMTSFPMELRDQLEEARFSFLQGGYVEDFELEETSEENEDGTLALVKATEKALQVSDKDPKSIIKGTVKSGAEYLASRSYRGLDIQSNSSLPEPFLIGRTGKASGTTWMCPRWYSQSENANAGMVLFGLEYAYAIQDIKEAFTIESSKPHGSTSKLELYCADVIRSVMDPSENVKTSSGHLGLDGSLATDQGSSNTICTLHSIGGLSWSLPEGRRIEDCLLCWVGADSAAFANVVLTFNGCEIVRYDAAENRLVTDVSHQRRILKRRYYLVEKAKDANIIGILVGTLGVAGYLHMINQMKELITRAGKKVYTLVMGKPNPAKLANFPECDVFVYVSCAQTALLDSKEFFSPVITPFEAMIAFSRGSQWTGAYVMEFQNLMTSFPMELRDQLEEARFSFLQGGYVEDFELEGCSIHEEGCGFSDPKLSKSSLKAAMPPSQCHADLEMDEVYAQMTLQPVPSVRTCCNINSTRFRDTSVVVVTLDSSEVYIIVSLSSRSDTQVIYVDPTTGALCYNEKLGYDVFSSQNEALDYVTNGSKSLCRSIIYARAILGYAALGSFGLLLVATRLTSSIPNLPGGGMCPLQYYLDSCGSTGQNGQTVVSMLTQLQLLKLVPVAYVIVAEASSPNRTLDLASALEIGPAGNKASNDYTSNGGSTRSVMTIAFEFAFEEDIDAPIFANMAILFFRVVKKEPAQKPFSYLKLFSCFEENEDGTLALVKATEKALQVSDKGPKSIIKGTAKSGAEYLASRSYHGLDIQSNSSLPEPFLIGRTGKALGSSTELFRFLSQTVTSETTSLVM</sequence>
<protein>
    <recommendedName>
        <fullName evidence="10">2-(3-amino-3-carboxypropyl)histidine synthase</fullName>
    </recommendedName>
</protein>
<evidence type="ECO:0000256" key="7">
    <source>
        <dbReference type="SAM" id="Phobius"/>
    </source>
</evidence>
<reference evidence="8 9" key="1">
    <citation type="journal article" date="2018" name="Proc. Natl. Acad. Sci. U.S.A.">
        <title>Draft genome sequence of Camellia sinensis var. sinensis provides insights into the evolution of the tea genome and tea quality.</title>
        <authorList>
            <person name="Wei C."/>
            <person name="Yang H."/>
            <person name="Wang S."/>
            <person name="Zhao J."/>
            <person name="Liu C."/>
            <person name="Gao L."/>
            <person name="Xia E."/>
            <person name="Lu Y."/>
            <person name="Tai Y."/>
            <person name="She G."/>
            <person name="Sun J."/>
            <person name="Cao H."/>
            <person name="Tong W."/>
            <person name="Gao Q."/>
            <person name="Li Y."/>
            <person name="Deng W."/>
            <person name="Jiang X."/>
            <person name="Wang W."/>
            <person name="Chen Q."/>
            <person name="Zhang S."/>
            <person name="Li H."/>
            <person name="Wu J."/>
            <person name="Wang P."/>
            <person name="Li P."/>
            <person name="Shi C."/>
            <person name="Zheng F."/>
            <person name="Jian J."/>
            <person name="Huang B."/>
            <person name="Shan D."/>
            <person name="Shi M."/>
            <person name="Fang C."/>
            <person name="Yue Y."/>
            <person name="Li F."/>
            <person name="Li D."/>
            <person name="Wei S."/>
            <person name="Han B."/>
            <person name="Jiang C."/>
            <person name="Yin Y."/>
            <person name="Xia T."/>
            <person name="Zhang Z."/>
            <person name="Bennetzen J.L."/>
            <person name="Zhao S."/>
            <person name="Wan X."/>
        </authorList>
    </citation>
    <scope>NUCLEOTIDE SEQUENCE [LARGE SCALE GENOMIC DNA]</scope>
    <source>
        <strain evidence="9">cv. Shuchazao</strain>
        <tissue evidence="8">Leaf</tissue>
    </source>
</reference>
<evidence type="ECO:0000256" key="5">
    <source>
        <dbReference type="ARBA" id="ARBA00023004"/>
    </source>
</evidence>
<evidence type="ECO:0000256" key="2">
    <source>
        <dbReference type="ARBA" id="ARBA00005156"/>
    </source>
</evidence>
<dbReference type="SFLD" id="SFLDS00032">
    <property type="entry name" value="Radical_SAM_3-amino-3-carboxyp"/>
    <property type="match status" value="2"/>
</dbReference>
<evidence type="ECO:0000256" key="1">
    <source>
        <dbReference type="ARBA" id="ARBA00001966"/>
    </source>
</evidence>
<dbReference type="InterPro" id="IPR016435">
    <property type="entry name" value="DPH1/DPH2"/>
</dbReference>
<dbReference type="GO" id="GO:0046872">
    <property type="term" value="F:metal ion binding"/>
    <property type="evidence" value="ECO:0007669"/>
    <property type="project" value="UniProtKB-KW"/>
</dbReference>
<dbReference type="Gene3D" id="3.40.50.11860">
    <property type="entry name" value="Diphthamide synthesis DPH1/DPH2 domain 3"/>
    <property type="match status" value="2"/>
</dbReference>
<feature type="transmembrane region" description="Helical" evidence="7">
    <location>
        <begin position="725"/>
        <end position="743"/>
    </location>
</feature>
<evidence type="ECO:0000256" key="6">
    <source>
        <dbReference type="ARBA" id="ARBA00023014"/>
    </source>
</evidence>
<keyword evidence="9" id="KW-1185">Reference proteome</keyword>
<dbReference type="GO" id="GO:0090560">
    <property type="term" value="F:2-(3-amino-3-carboxypropyl)histidine synthase activity"/>
    <property type="evidence" value="ECO:0007669"/>
    <property type="project" value="InterPro"/>
</dbReference>
<dbReference type="PANTHER" id="PTHR10762">
    <property type="entry name" value="DIPHTHAMIDE BIOSYNTHESIS PROTEIN"/>
    <property type="match status" value="1"/>
</dbReference>
<keyword evidence="7" id="KW-0812">Transmembrane</keyword>
<dbReference type="AlphaFoldDB" id="A0A4S4EVH9"/>
<dbReference type="InterPro" id="IPR042265">
    <property type="entry name" value="DPH1/DPH2_3"/>
</dbReference>
<dbReference type="InterPro" id="IPR042263">
    <property type="entry name" value="DPH1/DPH2_1"/>
</dbReference>
<dbReference type="Proteomes" id="UP000306102">
    <property type="component" value="Unassembled WGS sequence"/>
</dbReference>
<dbReference type="GO" id="GO:0017183">
    <property type="term" value="P:protein histidyl modification to diphthamide"/>
    <property type="evidence" value="ECO:0007669"/>
    <property type="project" value="UniProtKB-UniPathway"/>
</dbReference>
<keyword evidence="7" id="KW-1133">Transmembrane helix</keyword>
<comment type="pathway">
    <text evidence="2">Protein modification; peptidyl-diphthamide biosynthesis.</text>
</comment>
<evidence type="ECO:0000313" key="9">
    <source>
        <dbReference type="Proteomes" id="UP000306102"/>
    </source>
</evidence>
<dbReference type="PANTHER" id="PTHR10762:SF2">
    <property type="entry name" value="2-(3-AMINO-3-CARBOXYPROPYL)HISTIDINE SYNTHASE SUBUNIT 2"/>
    <property type="match status" value="1"/>
</dbReference>
<dbReference type="GO" id="GO:0051536">
    <property type="term" value="F:iron-sulfur cluster binding"/>
    <property type="evidence" value="ECO:0007669"/>
    <property type="project" value="UniProtKB-KW"/>
</dbReference>
<dbReference type="STRING" id="542762.A0A4S4EVH9"/>
<feature type="transmembrane region" description="Helical" evidence="7">
    <location>
        <begin position="992"/>
        <end position="1012"/>
    </location>
</feature>
<evidence type="ECO:0000313" key="8">
    <source>
        <dbReference type="EMBL" id="THG20505.1"/>
    </source>
</evidence>
<dbReference type="Pfam" id="PF01866">
    <property type="entry name" value="Diphthamide_syn"/>
    <property type="match status" value="2"/>
</dbReference>
<accession>A0A4S4EVH9</accession>
<dbReference type="NCBIfam" id="TIGR00322">
    <property type="entry name" value="diphth2_R"/>
    <property type="match status" value="2"/>
</dbReference>
<evidence type="ECO:0000256" key="3">
    <source>
        <dbReference type="ARBA" id="ARBA00006179"/>
    </source>
</evidence>
<gene>
    <name evidence="8" type="ORF">TEA_025249</name>
</gene>
<proteinExistence type="inferred from homology"/>
<keyword evidence="5" id="KW-0408">Iron</keyword>
<name>A0A4S4EVH9_CAMSN</name>
<dbReference type="FunFam" id="3.40.50.11860:FF:000001">
    <property type="entry name" value="2-(3-amino-3-carboxypropyl)histidine synthase subunit 2"/>
    <property type="match status" value="2"/>
</dbReference>
<keyword evidence="6" id="KW-0411">Iron-sulfur</keyword>
<dbReference type="SFLD" id="SFLDG01121">
    <property type="entry name" value="Diphthamide_biosynthesis"/>
    <property type="match status" value="1"/>
</dbReference>
<evidence type="ECO:0000256" key="4">
    <source>
        <dbReference type="ARBA" id="ARBA00022723"/>
    </source>
</evidence>
<keyword evidence="4" id="KW-0479">Metal-binding</keyword>
<comment type="caution">
    <text evidence="8">The sequence shown here is derived from an EMBL/GenBank/DDBJ whole genome shotgun (WGS) entry which is preliminary data.</text>
</comment>
<dbReference type="Gene3D" id="3.40.50.11840">
    <property type="entry name" value="Diphthamide synthesis DPH1/DPH2 domain 1"/>
    <property type="match status" value="1"/>
</dbReference>
<comment type="similarity">
    <text evidence="3">Belongs to the DPH1/DPH2 family. DPH2 subfamily.</text>
</comment>
<comment type="cofactor">
    <cofactor evidence="1">
        <name>[4Fe-4S] cluster</name>
        <dbReference type="ChEBI" id="CHEBI:49883"/>
    </cofactor>
</comment>
<keyword evidence="7" id="KW-0472">Membrane</keyword>
<organism evidence="8 9">
    <name type="scientific">Camellia sinensis var. sinensis</name>
    <name type="common">China tea</name>
    <dbReference type="NCBI Taxonomy" id="542762"/>
    <lineage>
        <taxon>Eukaryota</taxon>
        <taxon>Viridiplantae</taxon>
        <taxon>Streptophyta</taxon>
        <taxon>Embryophyta</taxon>
        <taxon>Tracheophyta</taxon>
        <taxon>Spermatophyta</taxon>
        <taxon>Magnoliopsida</taxon>
        <taxon>eudicotyledons</taxon>
        <taxon>Gunneridae</taxon>
        <taxon>Pentapetalae</taxon>
        <taxon>asterids</taxon>
        <taxon>Ericales</taxon>
        <taxon>Theaceae</taxon>
        <taxon>Camellia</taxon>
    </lineage>
</organism>
<dbReference type="UniPathway" id="UPA00559"/>
<dbReference type="EMBL" id="SDRB02001877">
    <property type="protein sequence ID" value="THG20505.1"/>
    <property type="molecule type" value="Genomic_DNA"/>
</dbReference>